<evidence type="ECO:0000313" key="1">
    <source>
        <dbReference type="EMBL" id="TFD62707.1"/>
    </source>
</evidence>
<comment type="caution">
    <text evidence="1">The sequence shown here is derived from an EMBL/GenBank/DDBJ whole genome shotgun (WGS) entry which is preliminary data.</text>
</comment>
<evidence type="ECO:0000313" key="2">
    <source>
        <dbReference type="Proteomes" id="UP000298170"/>
    </source>
</evidence>
<dbReference type="Proteomes" id="UP000298170">
    <property type="component" value="Unassembled WGS sequence"/>
</dbReference>
<dbReference type="RefSeq" id="WP_134513055.1">
    <property type="nucleotide sequence ID" value="NZ_SOHJ01000002.1"/>
</dbReference>
<accession>A0A4R9AIB9</accession>
<gene>
    <name evidence="1" type="ORF">E3T39_01855</name>
</gene>
<dbReference type="AlphaFoldDB" id="A0A4R9AIB9"/>
<sequence>MLTWIEKAYAPELIRAVGVVVMTAAWVEDLAGELVQLSGYLKSDDPNKPVKGWAATGEQLAAALESVAGEELANRLRRAQVLRHKVVHGIFLDLGGLPDEHSGWASIKRNLSKNDPPSVEFATWKTGGLDTLIQEFAAIEDILDDEISYAMGLKERATPKERS</sequence>
<proteinExistence type="predicted"/>
<dbReference type="EMBL" id="SOHJ01000002">
    <property type="protein sequence ID" value="TFD62707.1"/>
    <property type="molecule type" value="Genomic_DNA"/>
</dbReference>
<dbReference type="OrthoDB" id="5193677at2"/>
<organism evidence="1 2">
    <name type="scientific">Cryobacterium suzukii</name>
    <dbReference type="NCBI Taxonomy" id="1259198"/>
    <lineage>
        <taxon>Bacteria</taxon>
        <taxon>Bacillati</taxon>
        <taxon>Actinomycetota</taxon>
        <taxon>Actinomycetes</taxon>
        <taxon>Micrococcales</taxon>
        <taxon>Microbacteriaceae</taxon>
        <taxon>Cryobacterium</taxon>
    </lineage>
</organism>
<protein>
    <recommendedName>
        <fullName evidence="3">DUF4145 domain-containing protein</fullName>
    </recommendedName>
</protein>
<name>A0A4R9AIB9_9MICO</name>
<reference evidence="1 2" key="1">
    <citation type="submission" date="2019-03" db="EMBL/GenBank/DDBJ databases">
        <title>Genomics of glacier-inhabiting Cryobacterium strains.</title>
        <authorList>
            <person name="Liu Q."/>
            <person name="Xin Y.-H."/>
        </authorList>
    </citation>
    <scope>NUCLEOTIDE SEQUENCE [LARGE SCALE GENOMIC DNA]</scope>
    <source>
        <strain evidence="1 2">Sr39</strain>
    </source>
</reference>
<evidence type="ECO:0008006" key="3">
    <source>
        <dbReference type="Google" id="ProtNLM"/>
    </source>
</evidence>
<keyword evidence="2" id="KW-1185">Reference proteome</keyword>